<feature type="region of interest" description="Disordered" evidence="1">
    <location>
        <begin position="44"/>
        <end position="68"/>
    </location>
</feature>
<evidence type="ECO:0000313" key="2">
    <source>
        <dbReference type="EMBL" id="QGY02583.1"/>
    </source>
</evidence>
<protein>
    <submittedName>
        <fullName evidence="2">Uncharacterized protein</fullName>
    </submittedName>
</protein>
<sequence length="68" mass="7580">MCERNTDEGRGLSFVIADRSSQSRELKMRMLTRLAEALDRPISDFFTTGAESDGPAETTDGEEPGRDR</sequence>
<dbReference type="EMBL" id="CP043538">
    <property type="protein sequence ID" value="QGY02583.1"/>
    <property type="molecule type" value="Genomic_DNA"/>
</dbReference>
<dbReference type="RefSeq" id="WP_010682866.1">
    <property type="nucleotide sequence ID" value="NZ_CP043538.1"/>
</dbReference>
<evidence type="ECO:0000313" key="3">
    <source>
        <dbReference type="Proteomes" id="UP000012488"/>
    </source>
</evidence>
<evidence type="ECO:0000256" key="1">
    <source>
        <dbReference type="SAM" id="MobiDB-lite"/>
    </source>
</evidence>
<organism evidence="2 3">
    <name type="scientific">Methylobacterium mesophilicum SR1.6/6</name>
    <dbReference type="NCBI Taxonomy" id="908290"/>
    <lineage>
        <taxon>Bacteria</taxon>
        <taxon>Pseudomonadati</taxon>
        <taxon>Pseudomonadota</taxon>
        <taxon>Alphaproteobacteria</taxon>
        <taxon>Hyphomicrobiales</taxon>
        <taxon>Methylobacteriaceae</taxon>
        <taxon>Methylobacterium</taxon>
    </lineage>
</organism>
<reference evidence="2 3" key="2">
    <citation type="journal article" date="2013" name="Genome Announc.">
        <title>Draft Genome Sequence of Methylobacterium mesophilicum Strain SR1.6/6, Isolated from Citrus sinensis.</title>
        <authorList>
            <person name="Marinho Almeida D."/>
            <person name="Dini-Andreote F."/>
            <person name="Camargo Neves A.A."/>
            <person name="Juca Ramos R.T."/>
            <person name="Andreote F.D."/>
            <person name="Carneiro A.R."/>
            <person name="Oliveira de Souza Lima A."/>
            <person name="Caracciolo Gomes de Sa P.H."/>
            <person name="Ribeiro Barbosa M.S."/>
            <person name="Araujo W.L."/>
            <person name="Silva A."/>
        </authorList>
    </citation>
    <scope>NUCLEOTIDE SEQUENCE [LARGE SCALE GENOMIC DNA]</scope>
    <source>
        <strain evidence="2 3">SR1.6/6</strain>
    </source>
</reference>
<dbReference type="KEGG" id="mmes:MMSR116_12385"/>
<dbReference type="Proteomes" id="UP000012488">
    <property type="component" value="Chromosome"/>
</dbReference>
<dbReference type="AlphaFoldDB" id="A0A6B9FJ72"/>
<accession>A0A6B9FJ72</accession>
<name>A0A6B9FJ72_9HYPH</name>
<proteinExistence type="predicted"/>
<gene>
    <name evidence="2" type="ORF">MMSR116_12385</name>
</gene>
<reference evidence="2 3" key="1">
    <citation type="journal article" date="2012" name="Genet. Mol. Biol.">
        <title>Analysis of 16S rRNA and mxaF genes revealing insights into Methylobacterium niche-specific plant association.</title>
        <authorList>
            <person name="Dourado M.N."/>
            <person name="Andreote F.D."/>
            <person name="Dini-Andreote F."/>
            <person name="Conti R."/>
            <person name="Araujo J.M."/>
            <person name="Araujo W.L."/>
        </authorList>
    </citation>
    <scope>NUCLEOTIDE SEQUENCE [LARGE SCALE GENOMIC DNA]</scope>
    <source>
        <strain evidence="2 3">SR1.6/6</strain>
    </source>
</reference>